<dbReference type="EMBL" id="JAQQWN010000010">
    <property type="protein sequence ID" value="KAK8062150.1"/>
    <property type="molecule type" value="Genomic_DNA"/>
</dbReference>
<keyword evidence="3" id="KW-1185">Reference proteome</keyword>
<organism evidence="2 3">
    <name type="scientific">Apiospora hydei</name>
    <dbReference type="NCBI Taxonomy" id="1337664"/>
    <lineage>
        <taxon>Eukaryota</taxon>
        <taxon>Fungi</taxon>
        <taxon>Dikarya</taxon>
        <taxon>Ascomycota</taxon>
        <taxon>Pezizomycotina</taxon>
        <taxon>Sordariomycetes</taxon>
        <taxon>Xylariomycetidae</taxon>
        <taxon>Amphisphaeriales</taxon>
        <taxon>Apiosporaceae</taxon>
        <taxon>Apiospora</taxon>
    </lineage>
</organism>
<dbReference type="Proteomes" id="UP001433268">
    <property type="component" value="Unassembled WGS sequence"/>
</dbReference>
<feature type="region of interest" description="Disordered" evidence="1">
    <location>
        <begin position="1"/>
        <end position="36"/>
    </location>
</feature>
<name>A0ABR1UVS8_9PEZI</name>
<evidence type="ECO:0000313" key="3">
    <source>
        <dbReference type="Proteomes" id="UP001433268"/>
    </source>
</evidence>
<feature type="compositionally biased region" description="Basic residues" evidence="1">
    <location>
        <begin position="26"/>
        <end position="36"/>
    </location>
</feature>
<dbReference type="RefSeq" id="XP_066660749.1">
    <property type="nucleotide sequence ID" value="XM_066818561.1"/>
</dbReference>
<evidence type="ECO:0000313" key="2">
    <source>
        <dbReference type="EMBL" id="KAK8062150.1"/>
    </source>
</evidence>
<gene>
    <name evidence="2" type="ORF">PG997_014247</name>
</gene>
<protein>
    <submittedName>
        <fullName evidence="2">Uncharacterized protein</fullName>
    </submittedName>
</protein>
<comment type="caution">
    <text evidence="2">The sequence shown here is derived from an EMBL/GenBank/DDBJ whole genome shotgun (WGS) entry which is preliminary data.</text>
</comment>
<sequence length="471" mass="52539">MSRVHARDDDSDSETEPHRARDPRHGHGHAGPHPARWARRRFVYPLPAQRPREQTAAPPYSTAFPWNDHAAASQFCCSPDPNFLTLLLAKSLHRNLKNGEWQQGLRQSWAGEVKTELIRMAREASDYATQRCIISGSCGRPLGFTTARPIACSATCQEEFDKWPLSVRLSPLLRDPSVLDLLLSCLSSQLTALIAEPLLNPDKMPTPSLGCQDHVQLLLVLDTFPSMKPGITLKDIVDSGERGSERNDVLSWLCSKFQGMIVSAPASDQVMFRMPEGSQDLKRKGDAYFNPKIYLLLNTNAQRQKLLEEQLAREGQKGGGSAAFHGTPAQNALSILCNGLKQNVHADGDVWYSSDPFYSTYYMWRCLPRKGHQLLYRSWGNSNFKNQQLLFGLEAAGPTGLESKAAESCPQERLMVRHLFVIPAEMAESCREVQGGDGAWAKNTIRPKMEETFARIHDGSVVRDVQLEATS</sequence>
<feature type="compositionally biased region" description="Basic and acidic residues" evidence="1">
    <location>
        <begin position="15"/>
        <end position="25"/>
    </location>
</feature>
<evidence type="ECO:0000256" key="1">
    <source>
        <dbReference type="SAM" id="MobiDB-lite"/>
    </source>
</evidence>
<dbReference type="GeneID" id="92051621"/>
<reference evidence="2 3" key="1">
    <citation type="submission" date="2023-01" db="EMBL/GenBank/DDBJ databases">
        <title>Analysis of 21 Apiospora genomes using comparative genomics revels a genus with tremendous synthesis potential of carbohydrate active enzymes and secondary metabolites.</title>
        <authorList>
            <person name="Sorensen T."/>
        </authorList>
    </citation>
    <scope>NUCLEOTIDE SEQUENCE [LARGE SCALE GENOMIC DNA]</scope>
    <source>
        <strain evidence="2 3">CBS 114990</strain>
    </source>
</reference>
<accession>A0ABR1UVS8</accession>
<proteinExistence type="predicted"/>